<dbReference type="InterPro" id="IPR000551">
    <property type="entry name" value="MerR-type_HTH_dom"/>
</dbReference>
<feature type="domain" description="HTH merR-type" evidence="1">
    <location>
        <begin position="1"/>
        <end position="67"/>
    </location>
</feature>
<dbReference type="Pfam" id="PF13411">
    <property type="entry name" value="MerR_1"/>
    <property type="match status" value="1"/>
</dbReference>
<evidence type="ECO:0000259" key="1">
    <source>
        <dbReference type="Pfam" id="PF13411"/>
    </source>
</evidence>
<keyword evidence="3" id="KW-1185">Reference proteome</keyword>
<reference evidence="2 3" key="1">
    <citation type="submission" date="2021-06" db="EMBL/GenBank/DDBJ databases">
        <title>Faecalicatena sp. nov. isolated from porcine feces.</title>
        <authorList>
            <person name="Oh B.S."/>
            <person name="Lee J.H."/>
        </authorList>
    </citation>
    <scope>NUCLEOTIDE SEQUENCE [LARGE SCALE GENOMIC DNA]</scope>
    <source>
        <strain evidence="2 3">AGMB00832</strain>
    </source>
</reference>
<gene>
    <name evidence="2" type="ORF">HGO97_021995</name>
</gene>
<comment type="caution">
    <text evidence="2">The sequence shown here is derived from an EMBL/GenBank/DDBJ whole genome shotgun (WGS) entry which is preliminary data.</text>
</comment>
<name>A0ABS6DA28_9FIRM</name>
<proteinExistence type="predicted"/>
<organism evidence="2 3">
    <name type="scientific">Faecalicatena faecalis</name>
    <dbReference type="NCBI Taxonomy" id="2726362"/>
    <lineage>
        <taxon>Bacteria</taxon>
        <taxon>Bacillati</taxon>
        <taxon>Bacillota</taxon>
        <taxon>Clostridia</taxon>
        <taxon>Lachnospirales</taxon>
        <taxon>Lachnospiraceae</taxon>
        <taxon>Faecalicatena</taxon>
    </lineage>
</organism>
<evidence type="ECO:0000313" key="3">
    <source>
        <dbReference type="Proteomes" id="UP000723714"/>
    </source>
</evidence>
<dbReference type="Proteomes" id="UP000723714">
    <property type="component" value="Unassembled WGS sequence"/>
</dbReference>
<accession>A0ABS6DA28</accession>
<sequence length="115" mass="13970">MTADEISERYQIPLKVLKKYEEWGLCRAVKMTMDEWRYDNQDLEHLSLIMALHDMGFTSLEVEVYMKLLLAGDSTKWERMKMLNEKRSQALDEIHLKERQLERMDYLRNEIRNNK</sequence>
<protein>
    <submittedName>
        <fullName evidence="2">MerR family transcriptional regulator</fullName>
    </submittedName>
</protein>
<evidence type="ECO:0000313" key="2">
    <source>
        <dbReference type="EMBL" id="MBU3878477.1"/>
    </source>
</evidence>
<dbReference type="EMBL" id="JABACJ020000036">
    <property type="protein sequence ID" value="MBU3878477.1"/>
    <property type="molecule type" value="Genomic_DNA"/>
</dbReference>